<feature type="compositionally biased region" description="Polar residues" evidence="1">
    <location>
        <begin position="69"/>
        <end position="83"/>
    </location>
</feature>
<evidence type="ECO:0000313" key="2">
    <source>
        <dbReference type="EMBL" id="GBO40033.1"/>
    </source>
</evidence>
<feature type="compositionally biased region" description="Polar residues" evidence="1">
    <location>
        <begin position="26"/>
        <end position="36"/>
    </location>
</feature>
<keyword evidence="4" id="KW-1185">Reference proteome</keyword>
<proteinExistence type="predicted"/>
<gene>
    <name evidence="2" type="ORF">AVEN_52342_1</name>
    <name evidence="3" type="ORF">AVEN_77466_1</name>
</gene>
<reference evidence="3 4" key="1">
    <citation type="journal article" date="2019" name="Sci. Rep.">
        <title>Orb-weaving spider Araneus ventricosus genome elucidates the spidroin gene catalogue.</title>
        <authorList>
            <person name="Kono N."/>
            <person name="Nakamura H."/>
            <person name="Ohtoshi R."/>
            <person name="Moran D.A.P."/>
            <person name="Shinohara A."/>
            <person name="Yoshida Y."/>
            <person name="Fujiwara M."/>
            <person name="Mori M."/>
            <person name="Tomita M."/>
            <person name="Arakawa K."/>
        </authorList>
    </citation>
    <scope>NUCLEOTIDE SEQUENCE [LARGE SCALE GENOMIC DNA]</scope>
</reference>
<organism evidence="3 4">
    <name type="scientific">Araneus ventricosus</name>
    <name type="common">Orbweaver spider</name>
    <name type="synonym">Epeira ventricosa</name>
    <dbReference type="NCBI Taxonomy" id="182803"/>
    <lineage>
        <taxon>Eukaryota</taxon>
        <taxon>Metazoa</taxon>
        <taxon>Ecdysozoa</taxon>
        <taxon>Arthropoda</taxon>
        <taxon>Chelicerata</taxon>
        <taxon>Arachnida</taxon>
        <taxon>Araneae</taxon>
        <taxon>Araneomorphae</taxon>
        <taxon>Entelegynae</taxon>
        <taxon>Araneoidea</taxon>
        <taxon>Araneidae</taxon>
        <taxon>Araneus</taxon>
    </lineage>
</organism>
<accession>A0A4Y2WTS8</accession>
<feature type="compositionally biased region" description="Basic and acidic residues" evidence="1">
    <location>
        <begin position="46"/>
        <end position="68"/>
    </location>
</feature>
<name>A0A4Y2WTS8_ARAVE</name>
<evidence type="ECO:0000313" key="4">
    <source>
        <dbReference type="Proteomes" id="UP000499080"/>
    </source>
</evidence>
<dbReference type="Proteomes" id="UP000499080">
    <property type="component" value="Unassembled WGS sequence"/>
</dbReference>
<sequence length="83" mass="10327">MDREDLTARKRYLLRERFALWRTGQSQETLNRIQTANNENRRRRRERETEEETQKRLEADAEYSERIHQQQSQDIVNQSFYPR</sequence>
<evidence type="ECO:0000256" key="1">
    <source>
        <dbReference type="SAM" id="MobiDB-lite"/>
    </source>
</evidence>
<dbReference type="EMBL" id="BGPR01065200">
    <property type="protein sequence ID" value="GBO40034.1"/>
    <property type="molecule type" value="Genomic_DNA"/>
</dbReference>
<feature type="region of interest" description="Disordered" evidence="1">
    <location>
        <begin position="26"/>
        <end position="83"/>
    </location>
</feature>
<protein>
    <submittedName>
        <fullName evidence="3">Uncharacterized protein</fullName>
    </submittedName>
</protein>
<dbReference type="EMBL" id="BGPR01065198">
    <property type="protein sequence ID" value="GBO40033.1"/>
    <property type="molecule type" value="Genomic_DNA"/>
</dbReference>
<dbReference type="AlphaFoldDB" id="A0A4Y2WTS8"/>
<comment type="caution">
    <text evidence="3">The sequence shown here is derived from an EMBL/GenBank/DDBJ whole genome shotgun (WGS) entry which is preliminary data.</text>
</comment>
<evidence type="ECO:0000313" key="3">
    <source>
        <dbReference type="EMBL" id="GBO40034.1"/>
    </source>
</evidence>